<dbReference type="InterPro" id="IPR008603">
    <property type="entry name" value="DCTN4"/>
</dbReference>
<feature type="compositionally biased region" description="Polar residues" evidence="14">
    <location>
        <begin position="1"/>
        <end position="11"/>
    </location>
</feature>
<evidence type="ECO:0000256" key="2">
    <source>
        <dbReference type="ARBA" id="ARBA00004529"/>
    </source>
</evidence>
<dbReference type="EMBL" id="SGPM01000338">
    <property type="protein sequence ID" value="THH26527.1"/>
    <property type="molecule type" value="Genomic_DNA"/>
</dbReference>
<accession>A0A4S4MMN4</accession>
<keyword evidence="16" id="KW-1185">Reference proteome</keyword>
<dbReference type="PANTHER" id="PTHR13034">
    <property type="entry name" value="DYNACTIN P62 SUBUNIT"/>
    <property type="match status" value="1"/>
</dbReference>
<evidence type="ECO:0000256" key="11">
    <source>
        <dbReference type="ARBA" id="ARBA00034776"/>
    </source>
</evidence>
<keyword evidence="7" id="KW-0832">Ubl conjugation</keyword>
<dbReference type="OrthoDB" id="283815at2759"/>
<gene>
    <name evidence="15" type="ORF">EUX98_g7657</name>
</gene>
<evidence type="ECO:0000256" key="7">
    <source>
        <dbReference type="ARBA" id="ARBA00022843"/>
    </source>
</evidence>
<evidence type="ECO:0000313" key="15">
    <source>
        <dbReference type="EMBL" id="THH26527.1"/>
    </source>
</evidence>
<evidence type="ECO:0000256" key="13">
    <source>
        <dbReference type="ARBA" id="ARBA00093507"/>
    </source>
</evidence>
<reference evidence="15 16" key="1">
    <citation type="submission" date="2019-02" db="EMBL/GenBank/DDBJ databases">
        <title>Genome sequencing of the rare red list fungi Antrodiella citrinella (Flaviporus citrinellus).</title>
        <authorList>
            <person name="Buettner E."/>
            <person name="Kellner H."/>
        </authorList>
    </citation>
    <scope>NUCLEOTIDE SEQUENCE [LARGE SCALE GENOMIC DNA]</scope>
    <source>
        <strain evidence="15 16">DSM 108506</strain>
    </source>
</reference>
<protein>
    <recommendedName>
        <fullName evidence="12">Dynactin subunit 4</fullName>
    </recommendedName>
</protein>
<keyword evidence="6" id="KW-0597">Phosphoprotein</keyword>
<evidence type="ECO:0000256" key="8">
    <source>
        <dbReference type="ARBA" id="ARBA00022990"/>
    </source>
</evidence>
<name>A0A4S4MMN4_9APHY</name>
<evidence type="ECO:0000256" key="12">
    <source>
        <dbReference type="ARBA" id="ARBA00034864"/>
    </source>
</evidence>
<feature type="region of interest" description="Disordered" evidence="14">
    <location>
        <begin position="425"/>
        <end position="446"/>
    </location>
</feature>
<evidence type="ECO:0000256" key="9">
    <source>
        <dbReference type="ARBA" id="ARBA00023054"/>
    </source>
</evidence>
<keyword evidence="9" id="KW-0175">Coiled coil</keyword>
<evidence type="ECO:0000256" key="14">
    <source>
        <dbReference type="SAM" id="MobiDB-lite"/>
    </source>
</evidence>
<dbReference type="Pfam" id="PF05502">
    <property type="entry name" value="Dynactin_p62"/>
    <property type="match status" value="2"/>
</dbReference>
<evidence type="ECO:0000256" key="6">
    <source>
        <dbReference type="ARBA" id="ARBA00022553"/>
    </source>
</evidence>
<keyword evidence="10" id="KW-0206">Cytoskeleton</keyword>
<sequence>MCPNCSNTLTVVPSDPPDTGDSRTSPIAISTVGEPPFFLYCNHCRWDSAEVDITFEKPTGLAAQLQKFEDSAPESLEFERLKEHFEPYLRASTSSSTQPSNSSHHAHLNPITAAASSALARDISGVGKYNPLARSRSGREKAGNKQEIAEYRARVEVGAAGGMGSGSGAEGDVDFMKHLETVEEVASVDQRWVNSWATSLHTNDLKPLRIPLHSKKSKRCPSCRHILIKPEQKAQSVRYKIKLVAANYLPAISVSLPHAQAALEMIKRSAGRAGSTAASEEHTIAAAGGMIAGKTYPFHLSFTNPLYDPIQVRLHVQRAVPTAVEDIPEGKAPRAPFAVTLPSSAFPIAAYAEAWEYEDDEDMFGDEDDFEGARGTRDREGRGKTRAVGVLERRANVTVVGGEIVLGKEARGTMKFNMLVTYTYRSDDPEPDGETEGLTPSKTHGHAKVPELKTFSFYTVVELGNVVRRDELKMDTDA</sequence>
<organism evidence="15 16">
    <name type="scientific">Antrodiella citrinella</name>
    <dbReference type="NCBI Taxonomy" id="2447956"/>
    <lineage>
        <taxon>Eukaryota</taxon>
        <taxon>Fungi</taxon>
        <taxon>Dikarya</taxon>
        <taxon>Basidiomycota</taxon>
        <taxon>Agaricomycotina</taxon>
        <taxon>Agaricomycetes</taxon>
        <taxon>Polyporales</taxon>
        <taxon>Steccherinaceae</taxon>
        <taxon>Antrodiella</taxon>
    </lineage>
</organism>
<comment type="similarity">
    <text evidence="11">Belongs to the dynactin subunit 4 family.</text>
</comment>
<feature type="region of interest" description="Disordered" evidence="14">
    <location>
        <begin position="1"/>
        <end position="23"/>
    </location>
</feature>
<dbReference type="GO" id="GO:0005869">
    <property type="term" value="C:dynactin complex"/>
    <property type="evidence" value="ECO:0007669"/>
    <property type="project" value="InterPro"/>
</dbReference>
<dbReference type="Proteomes" id="UP000308730">
    <property type="component" value="Unassembled WGS sequence"/>
</dbReference>
<evidence type="ECO:0000256" key="5">
    <source>
        <dbReference type="ARBA" id="ARBA00022499"/>
    </source>
</evidence>
<evidence type="ECO:0000256" key="3">
    <source>
        <dbReference type="ARBA" id="ARBA00004657"/>
    </source>
</evidence>
<proteinExistence type="inferred from homology"/>
<keyword evidence="8" id="KW-0007">Acetylation</keyword>
<dbReference type="AlphaFoldDB" id="A0A4S4MMN4"/>
<dbReference type="GO" id="GO:0001725">
    <property type="term" value="C:stress fiber"/>
    <property type="evidence" value="ECO:0007669"/>
    <property type="project" value="UniProtKB-SubCell"/>
</dbReference>
<comment type="caution">
    <text evidence="15">The sequence shown here is derived from an EMBL/GenBank/DDBJ whole genome shotgun (WGS) entry which is preliminary data.</text>
</comment>
<keyword evidence="5" id="KW-1017">Isopeptide bond</keyword>
<comment type="subcellular location">
    <subcellularLocation>
        <location evidence="1">Cytoplasm</location>
        <location evidence="1">Cytoskeleton</location>
        <location evidence="1">Microtubule organizing center</location>
        <location evidence="1">Centrosome</location>
    </subcellularLocation>
    <subcellularLocation>
        <location evidence="2">Cytoplasm</location>
        <location evidence="2">Cytoskeleton</location>
        <location evidence="2">Stress fiber</location>
    </subcellularLocation>
    <subcellularLocation>
        <location evidence="3">Cytoplasm</location>
        <location evidence="3">Myofibril</location>
    </subcellularLocation>
</comment>
<evidence type="ECO:0000313" key="16">
    <source>
        <dbReference type="Proteomes" id="UP000308730"/>
    </source>
</evidence>
<evidence type="ECO:0000256" key="4">
    <source>
        <dbReference type="ARBA" id="ARBA00022490"/>
    </source>
</evidence>
<comment type="subunit">
    <text evidence="13">Subunit of dynactin, a multiprotein complex part of a tripartite complex with dynein and a adapter, such as BICDL1, BICD2 or HOOK3. The dynactin complex is built around ACTR1A/ACTB filament and consists of an actin-related filament composed of a shoulder domain, a pointed end and a barbed end. Its length is defined by its flexible shoulder domain. The soulder is composed of 2 DCTN1 subunits, 4 DCTN2 and 2 DCTN3. The 4 DCNT2 (via N-terminus) bind the ACTR1A filament and act as molecular rulers to determine the length. The pointed end is important for binding dynein-dynactin cargo adapters. Consists of 4 subunits: ACTR10, DCNT4, DCTN5 and DCTN6. The barbed end is composed of a CAPZA1:CAPZB heterodimers, which binds ACTR1A/ACTB filament and dynactin and stabilizes dynactin. Interacts with ATP7B, but not ATP7A, in a copper-dependent manner. Interacts with ANK2; this interaction is required for localization at costameres. Interacts with N4BP2L1.</text>
</comment>
<dbReference type="PANTHER" id="PTHR13034:SF2">
    <property type="entry name" value="DYNACTIN SUBUNIT 4"/>
    <property type="match status" value="1"/>
</dbReference>
<evidence type="ECO:0000256" key="10">
    <source>
        <dbReference type="ARBA" id="ARBA00023212"/>
    </source>
</evidence>
<keyword evidence="4" id="KW-0963">Cytoplasm</keyword>
<evidence type="ECO:0000256" key="1">
    <source>
        <dbReference type="ARBA" id="ARBA00004300"/>
    </source>
</evidence>